<evidence type="ECO:0000313" key="2">
    <source>
        <dbReference type="Proteomes" id="UP000036681"/>
    </source>
</evidence>
<evidence type="ECO:0000256" key="1">
    <source>
        <dbReference type="SAM" id="Phobius"/>
    </source>
</evidence>
<reference evidence="3" key="1">
    <citation type="submission" date="2023-03" db="UniProtKB">
        <authorList>
            <consortium name="WormBaseParasite"/>
        </authorList>
    </citation>
    <scope>IDENTIFICATION</scope>
</reference>
<keyword evidence="1" id="KW-1133">Transmembrane helix</keyword>
<feature type="transmembrane region" description="Helical" evidence="1">
    <location>
        <begin position="225"/>
        <end position="244"/>
    </location>
</feature>
<sequence>MTVIVGPPVGVEKTPMMASEVKDAAVIGEQHQREFNFEDMIRELGDDSFTAKPVKTAISVLASKINIIREVLERMHPGSISLATEEQAEQRRIAQQILYYNCLFINIENHLQMCASFSNVFFTLIWFTIFVFLDWHHFSFTYGISILGGLIGTLLLGTYAHENACYARETRQYKRAVLFGLFDIAFVVAIPLAASAGIIKIKALYSTGQVLQGFSLLDALATVRFIPFFILIFVVSASFSAIALNSKNKTEQKFWTLDRLTKNTIEYERVQAFWMIIHTVGNIPVIAVIPEALSIALMLVALIAVERIAAFALRGIEQHRPSKLVPLICFNSIATIALGVLFALNPFGGPLAIELAVAFTTITNLVLTVTRWREYGKALSAEVNNCPV</sequence>
<keyword evidence="2" id="KW-1185">Reference proteome</keyword>
<feature type="transmembrane region" description="Helical" evidence="1">
    <location>
        <begin position="139"/>
        <end position="160"/>
    </location>
</feature>
<dbReference type="AlphaFoldDB" id="A0A9J2PBC7"/>
<feature type="transmembrane region" description="Helical" evidence="1">
    <location>
        <begin position="113"/>
        <end position="133"/>
    </location>
</feature>
<keyword evidence="1" id="KW-0472">Membrane</keyword>
<keyword evidence="1" id="KW-0812">Transmembrane</keyword>
<feature type="transmembrane region" description="Helical" evidence="1">
    <location>
        <begin position="325"/>
        <end position="345"/>
    </location>
</feature>
<accession>A0A9J2PBC7</accession>
<protein>
    <submittedName>
        <fullName evidence="3">G-protein coupled receptors family 1 profile domain-containing protein</fullName>
    </submittedName>
</protein>
<feature type="transmembrane region" description="Helical" evidence="1">
    <location>
        <begin position="181"/>
        <end position="205"/>
    </location>
</feature>
<feature type="transmembrane region" description="Helical" evidence="1">
    <location>
        <begin position="272"/>
        <end position="289"/>
    </location>
</feature>
<proteinExistence type="predicted"/>
<name>A0A9J2PBC7_ASCLU</name>
<evidence type="ECO:0000313" key="3">
    <source>
        <dbReference type="WBParaSite" id="ALUE_0000671301-mRNA-1"/>
    </source>
</evidence>
<feature type="transmembrane region" description="Helical" evidence="1">
    <location>
        <begin position="351"/>
        <end position="370"/>
    </location>
</feature>
<dbReference type="WBParaSite" id="ALUE_0000671301-mRNA-1">
    <property type="protein sequence ID" value="ALUE_0000671301-mRNA-1"/>
    <property type="gene ID" value="ALUE_0000671301"/>
</dbReference>
<organism evidence="2 3">
    <name type="scientific">Ascaris lumbricoides</name>
    <name type="common">Giant roundworm</name>
    <dbReference type="NCBI Taxonomy" id="6252"/>
    <lineage>
        <taxon>Eukaryota</taxon>
        <taxon>Metazoa</taxon>
        <taxon>Ecdysozoa</taxon>
        <taxon>Nematoda</taxon>
        <taxon>Chromadorea</taxon>
        <taxon>Rhabditida</taxon>
        <taxon>Spirurina</taxon>
        <taxon>Ascaridomorpha</taxon>
        <taxon>Ascaridoidea</taxon>
        <taxon>Ascarididae</taxon>
        <taxon>Ascaris</taxon>
    </lineage>
</organism>
<feature type="transmembrane region" description="Helical" evidence="1">
    <location>
        <begin position="295"/>
        <end position="313"/>
    </location>
</feature>
<dbReference type="Proteomes" id="UP000036681">
    <property type="component" value="Unplaced"/>
</dbReference>